<dbReference type="AlphaFoldDB" id="A0A1I7SAT6"/>
<protein>
    <submittedName>
        <fullName evidence="8">(pine wood nematode) hypothetical protein</fullName>
    </submittedName>
    <submittedName>
        <fullName evidence="12">G_PROTEIN_RECEP_F1_2 domain-containing protein</fullName>
    </submittedName>
</protein>
<evidence type="ECO:0000313" key="12">
    <source>
        <dbReference type="WBParaSite" id="BXY_1013300.1"/>
    </source>
</evidence>
<sequence>MGSTLLLLIALDRLLCVCKPALYERLNTPFYAPTALIVACMPPVWISVHAYYEMIQAPNDPVPCVITGGLLPKTIELFFVLNGVIITTSMFTYVIIWIFVKMKNYTASKQMLRSITTVSLCVIGGWFITMNAGNVYKFFGIQLTSIVIQYNGQVLNLSVSLNYVIYFIMSRDYRSAFIRQWRIMSCGMLQCASFQAKDKSKFSVAGKTYSKS</sequence>
<keyword evidence="4 5" id="KW-0472">Membrane</keyword>
<keyword evidence="3 5" id="KW-1133">Transmembrane helix</keyword>
<dbReference type="InterPro" id="IPR000276">
    <property type="entry name" value="GPCR_Rhodpsn"/>
</dbReference>
<dbReference type="GO" id="GO:0004930">
    <property type="term" value="F:G protein-coupled receptor activity"/>
    <property type="evidence" value="ECO:0007669"/>
    <property type="project" value="InterPro"/>
</dbReference>
<keyword evidence="6" id="KW-0732">Signal</keyword>
<evidence type="ECO:0000313" key="11">
    <source>
        <dbReference type="Proteomes" id="UP000659654"/>
    </source>
</evidence>
<dbReference type="EMBL" id="CAJFDI010000005">
    <property type="protein sequence ID" value="CAD5233177.1"/>
    <property type="molecule type" value="Genomic_DNA"/>
</dbReference>
<evidence type="ECO:0000256" key="6">
    <source>
        <dbReference type="SAM" id="SignalP"/>
    </source>
</evidence>
<dbReference type="Pfam" id="PF10320">
    <property type="entry name" value="7TM_GPCR_Srsx"/>
    <property type="match status" value="1"/>
</dbReference>
<feature type="signal peptide" evidence="6">
    <location>
        <begin position="1"/>
        <end position="20"/>
    </location>
</feature>
<reference evidence="12" key="1">
    <citation type="submission" date="2016-11" db="UniProtKB">
        <authorList>
            <consortium name="WormBaseParasite"/>
        </authorList>
    </citation>
    <scope>IDENTIFICATION</scope>
</reference>
<feature type="transmembrane region" description="Helical" evidence="5">
    <location>
        <begin position="150"/>
        <end position="169"/>
    </location>
</feature>
<dbReference type="SUPFAM" id="SSF81321">
    <property type="entry name" value="Family A G protein-coupled receptor-like"/>
    <property type="match status" value="1"/>
</dbReference>
<gene>
    <name evidence="8" type="ORF">BXYJ_LOCUS13268</name>
</gene>
<evidence type="ECO:0000256" key="4">
    <source>
        <dbReference type="ARBA" id="ARBA00023136"/>
    </source>
</evidence>
<name>A0A1I7SAT6_BURXY</name>
<dbReference type="EMBL" id="CAJFCV020000005">
    <property type="protein sequence ID" value="CAG9126786.1"/>
    <property type="molecule type" value="Genomic_DNA"/>
</dbReference>
<dbReference type="Proteomes" id="UP000095284">
    <property type="component" value="Unplaced"/>
</dbReference>
<keyword evidence="2 5" id="KW-0812">Transmembrane</keyword>
<accession>A0A1I7SAT6</accession>
<evidence type="ECO:0000313" key="8">
    <source>
        <dbReference type="EMBL" id="CAD5233177.1"/>
    </source>
</evidence>
<feature type="chain" id="PRO_5035399817" evidence="6">
    <location>
        <begin position="21"/>
        <end position="212"/>
    </location>
</feature>
<keyword evidence="11" id="KW-1185">Reference proteome</keyword>
<dbReference type="Proteomes" id="UP000582659">
    <property type="component" value="Unassembled WGS sequence"/>
</dbReference>
<feature type="domain" description="G-protein coupled receptors family 1 profile" evidence="7">
    <location>
        <begin position="1"/>
        <end position="166"/>
    </location>
</feature>
<evidence type="ECO:0000256" key="5">
    <source>
        <dbReference type="SAM" id="Phobius"/>
    </source>
</evidence>
<proteinExistence type="predicted"/>
<feature type="transmembrane region" description="Helical" evidence="5">
    <location>
        <begin position="112"/>
        <end position="130"/>
    </location>
</feature>
<organism evidence="10 12">
    <name type="scientific">Bursaphelenchus xylophilus</name>
    <name type="common">Pinewood nematode worm</name>
    <name type="synonym">Aphelenchoides xylophilus</name>
    <dbReference type="NCBI Taxonomy" id="6326"/>
    <lineage>
        <taxon>Eukaryota</taxon>
        <taxon>Metazoa</taxon>
        <taxon>Ecdysozoa</taxon>
        <taxon>Nematoda</taxon>
        <taxon>Chromadorea</taxon>
        <taxon>Rhabditida</taxon>
        <taxon>Tylenchina</taxon>
        <taxon>Tylenchomorpha</taxon>
        <taxon>Aphelenchoidea</taxon>
        <taxon>Aphelenchoididae</taxon>
        <taxon>Bursaphelenchus</taxon>
    </lineage>
</organism>
<dbReference type="Proteomes" id="UP000659654">
    <property type="component" value="Unassembled WGS sequence"/>
</dbReference>
<dbReference type="PROSITE" id="PS50262">
    <property type="entry name" value="G_PROTEIN_RECEP_F1_2"/>
    <property type="match status" value="1"/>
</dbReference>
<dbReference type="Gene3D" id="1.20.1070.10">
    <property type="entry name" value="Rhodopsin 7-helix transmembrane proteins"/>
    <property type="match status" value="1"/>
</dbReference>
<dbReference type="InterPro" id="IPR019424">
    <property type="entry name" value="7TM_GPCR_Srsx"/>
</dbReference>
<evidence type="ECO:0000256" key="1">
    <source>
        <dbReference type="ARBA" id="ARBA00004370"/>
    </source>
</evidence>
<evidence type="ECO:0000313" key="10">
    <source>
        <dbReference type="Proteomes" id="UP000095284"/>
    </source>
</evidence>
<dbReference type="InterPro" id="IPR047130">
    <property type="entry name" value="7TM_GPCR_Srsx_nematod"/>
</dbReference>
<dbReference type="WBParaSite" id="BXY_1013300.1">
    <property type="protein sequence ID" value="BXY_1013300.1"/>
    <property type="gene ID" value="BXY_1013300"/>
</dbReference>
<dbReference type="GO" id="GO:0016020">
    <property type="term" value="C:membrane"/>
    <property type="evidence" value="ECO:0007669"/>
    <property type="project" value="UniProtKB-SubCell"/>
</dbReference>
<reference evidence="9" key="2">
    <citation type="submission" date="2020-08" db="EMBL/GenBank/DDBJ databases">
        <authorList>
            <person name="Kikuchi T."/>
        </authorList>
    </citation>
    <scope>NUCLEOTIDE SEQUENCE</scope>
    <source>
        <strain evidence="8">Ka4C1</strain>
    </source>
</reference>
<feature type="transmembrane region" description="Helical" evidence="5">
    <location>
        <begin position="77"/>
        <end position="100"/>
    </location>
</feature>
<dbReference type="SMART" id="SM01381">
    <property type="entry name" value="7TM_GPCR_Srsx"/>
    <property type="match status" value="1"/>
</dbReference>
<evidence type="ECO:0000256" key="3">
    <source>
        <dbReference type="ARBA" id="ARBA00022989"/>
    </source>
</evidence>
<dbReference type="PANTHER" id="PTHR23360">
    <property type="entry name" value="G-PROTEIN COUPLED RECEPTORS FAMILY 1 PROFILE DOMAIN-CONTAINING PROTEIN-RELATED"/>
    <property type="match status" value="1"/>
</dbReference>
<comment type="subcellular location">
    <subcellularLocation>
        <location evidence="1">Membrane</location>
    </subcellularLocation>
</comment>
<evidence type="ECO:0000313" key="9">
    <source>
        <dbReference type="EMBL" id="CAG9126786.1"/>
    </source>
</evidence>
<dbReference type="OrthoDB" id="5820127at2759"/>
<evidence type="ECO:0000259" key="7">
    <source>
        <dbReference type="PROSITE" id="PS50262"/>
    </source>
</evidence>
<dbReference type="InterPro" id="IPR017452">
    <property type="entry name" value="GPCR_Rhodpsn_7TM"/>
</dbReference>
<evidence type="ECO:0000256" key="2">
    <source>
        <dbReference type="ARBA" id="ARBA00022692"/>
    </source>
</evidence>
<dbReference type="PANTHER" id="PTHR23360:SF69">
    <property type="entry name" value="G-PROTEIN COUPLED RECEPTORS FAMILY 1 PROFILE DOMAIN-CONTAINING PROTEIN-RELATED"/>
    <property type="match status" value="1"/>
</dbReference>